<dbReference type="EMBL" id="CP036498">
    <property type="protein sequence ID" value="QUS39635.1"/>
    <property type="molecule type" value="Genomic_DNA"/>
</dbReference>
<dbReference type="RefSeq" id="WP_211913183.1">
    <property type="nucleotide sequence ID" value="NZ_CP036498.1"/>
</dbReference>
<name>A0ABX8ACU2_9BRAD</name>
<reference evidence="1 2" key="1">
    <citation type="submission" date="2019-02" db="EMBL/GenBank/DDBJ databases">
        <title>Emended description of the genus Rhodopseudomonas and description of Rhodopseudomonas albus sp. nov., a non-phototrophic, heavy-metal-tolerant bacterium isolated from garden soil.</title>
        <authorList>
            <person name="Bao Z."/>
            <person name="Cao W.W."/>
            <person name="Sato Y."/>
            <person name="Nishizawa T."/>
            <person name="Zhao J."/>
            <person name="Guo Y."/>
            <person name="Ohta H."/>
        </authorList>
    </citation>
    <scope>NUCLEOTIDE SEQUENCE [LARGE SCALE GENOMIC DNA]</scope>
    <source>
        <strain evidence="1 2">SK50-23</strain>
    </source>
</reference>
<protein>
    <recommendedName>
        <fullName evidence="3">Peptidase M4</fullName>
    </recommendedName>
</protein>
<evidence type="ECO:0000313" key="2">
    <source>
        <dbReference type="Proteomes" id="UP000682843"/>
    </source>
</evidence>
<sequence length="627" mass="71163">MTGRYPRPPARRLRVYAFDPQTASTLGSVGYAYATISLPWEEAWEEPVTVGPVNDYLEVIDIDPASRQFYEGVDLNEPYLLAQDGLTPSEGNPQFHQQMVFAVAMKVIRMFERALGRKVLWAPQKNKASGKRRRGKYDPVEKLRIYPHAMREANAYYSMTKCALLFGYFRSAHASAGANWIFTALSHDIVAHETTHAILDGLHRRYAESTSIDSIAFHEAFSDIVALFSHFTLTEAVFAHIQERGGSLDQASLLSGLASQFAAGTSGRDSLRQYVGSRPDPDLLARTTECHDRGAILVAAVFDAFLTIYSKRTEDLLRIGGVTRGDGKRLNSDLAGRLTKEAVRTADQVLRMCIRALDYLPPVDVRFGEFLRGIITADNDLVPNDPMNYRLAFAEAFRRRGILVDDCLSMSPENLLWETPQQMLGRDLLSLDDFENIELDTDPLYERDAIYAQSKKNCANLQTWLVSADPISVKVDLAWEKALGVHFMHRENKELWSIFSEDGYPSVEVHSVRTTRRTGPDGQDLRQLVIEVTQARRGYFDTDQQKTADTRKRQRGHHDFVFRGGATLIIDLREKRLRYVIRKAITDDERLKEQRQLLSHPDGFGFTYLQDADDDEREPFAMTHRGQ</sequence>
<evidence type="ECO:0000313" key="1">
    <source>
        <dbReference type="EMBL" id="QUS39635.1"/>
    </source>
</evidence>
<keyword evidence="2" id="KW-1185">Reference proteome</keyword>
<organism evidence="1 2">
    <name type="scientific">Tardiphaga alba</name>
    <dbReference type="NCBI Taxonomy" id="340268"/>
    <lineage>
        <taxon>Bacteria</taxon>
        <taxon>Pseudomonadati</taxon>
        <taxon>Pseudomonadota</taxon>
        <taxon>Alphaproteobacteria</taxon>
        <taxon>Hyphomicrobiales</taxon>
        <taxon>Nitrobacteraceae</taxon>
        <taxon>Tardiphaga</taxon>
    </lineage>
</organism>
<dbReference type="CDD" id="cd09598">
    <property type="entry name" value="M4_like"/>
    <property type="match status" value="1"/>
</dbReference>
<accession>A0ABX8ACU2</accession>
<evidence type="ECO:0008006" key="3">
    <source>
        <dbReference type="Google" id="ProtNLM"/>
    </source>
</evidence>
<dbReference type="Proteomes" id="UP000682843">
    <property type="component" value="Chromosome"/>
</dbReference>
<proteinExistence type="predicted"/>
<gene>
    <name evidence="1" type="ORF">RPMA_12895</name>
</gene>
<dbReference type="SUPFAM" id="SSF55486">
    <property type="entry name" value="Metalloproteases ('zincins'), catalytic domain"/>
    <property type="match status" value="1"/>
</dbReference>